<feature type="transmembrane region" description="Helical" evidence="1">
    <location>
        <begin position="129"/>
        <end position="147"/>
    </location>
</feature>
<organism evidence="2 3">
    <name type="scientific">Ravibacter arvi</name>
    <dbReference type="NCBI Taxonomy" id="2051041"/>
    <lineage>
        <taxon>Bacteria</taxon>
        <taxon>Pseudomonadati</taxon>
        <taxon>Bacteroidota</taxon>
        <taxon>Cytophagia</taxon>
        <taxon>Cytophagales</taxon>
        <taxon>Spirosomataceae</taxon>
        <taxon>Ravibacter</taxon>
    </lineage>
</organism>
<reference evidence="3" key="1">
    <citation type="journal article" date="2019" name="Int. J. Syst. Evol. Microbiol.">
        <title>The Global Catalogue of Microorganisms (GCM) 10K type strain sequencing project: providing services to taxonomists for standard genome sequencing and annotation.</title>
        <authorList>
            <consortium name="The Broad Institute Genomics Platform"/>
            <consortium name="The Broad Institute Genome Sequencing Center for Infectious Disease"/>
            <person name="Wu L."/>
            <person name="Ma J."/>
        </authorList>
    </citation>
    <scope>NUCLEOTIDE SEQUENCE [LARGE SCALE GENOMIC DNA]</scope>
    <source>
        <strain evidence="3">JCM 31920</strain>
    </source>
</reference>
<protein>
    <submittedName>
        <fullName evidence="2">Uncharacterized protein</fullName>
    </submittedName>
</protein>
<evidence type="ECO:0000313" key="3">
    <source>
        <dbReference type="Proteomes" id="UP001501508"/>
    </source>
</evidence>
<gene>
    <name evidence="2" type="ORF">GCM10023091_03400</name>
</gene>
<keyword evidence="1" id="KW-0472">Membrane</keyword>
<sequence>MIEHLPACISWVFGATTVATLFLFYRATKNSLPVLIGLSAWLLLQGALAYSNFYSYNPEAFPPAIVWGGLLPALIAVALPFLTARGKAFIGELPASRLTYLHMVRVPVEIVLWWLFLQGTVPELMTFQGQNFDIVAGITAPFVVFFGYTKRVMTKRLILAWNIGCLGLLLNVVIHAILSAPSPVQQLAFGQPNIAVLYFPFSWLPTFVVPVVLFAHLASIRQLLTGE</sequence>
<name>A0ABP8LMW7_9BACT</name>
<keyword evidence="3" id="KW-1185">Reference proteome</keyword>
<dbReference type="RefSeq" id="WP_345026281.1">
    <property type="nucleotide sequence ID" value="NZ_BAABEY010000002.1"/>
</dbReference>
<feature type="transmembrane region" description="Helical" evidence="1">
    <location>
        <begin position="65"/>
        <end position="86"/>
    </location>
</feature>
<feature type="transmembrane region" description="Helical" evidence="1">
    <location>
        <begin position="6"/>
        <end position="25"/>
    </location>
</feature>
<accession>A0ABP8LMW7</accession>
<feature type="transmembrane region" description="Helical" evidence="1">
    <location>
        <begin position="32"/>
        <end position="53"/>
    </location>
</feature>
<proteinExistence type="predicted"/>
<comment type="caution">
    <text evidence="2">The sequence shown here is derived from an EMBL/GenBank/DDBJ whole genome shotgun (WGS) entry which is preliminary data.</text>
</comment>
<feature type="transmembrane region" description="Helical" evidence="1">
    <location>
        <begin position="159"/>
        <end position="178"/>
    </location>
</feature>
<feature type="transmembrane region" description="Helical" evidence="1">
    <location>
        <begin position="198"/>
        <end position="218"/>
    </location>
</feature>
<dbReference type="Proteomes" id="UP001501508">
    <property type="component" value="Unassembled WGS sequence"/>
</dbReference>
<evidence type="ECO:0000313" key="2">
    <source>
        <dbReference type="EMBL" id="GAA4431972.1"/>
    </source>
</evidence>
<dbReference type="EMBL" id="BAABEY010000002">
    <property type="protein sequence ID" value="GAA4431972.1"/>
    <property type="molecule type" value="Genomic_DNA"/>
</dbReference>
<keyword evidence="1" id="KW-0812">Transmembrane</keyword>
<evidence type="ECO:0000256" key="1">
    <source>
        <dbReference type="SAM" id="Phobius"/>
    </source>
</evidence>
<feature type="transmembrane region" description="Helical" evidence="1">
    <location>
        <begin position="98"/>
        <end position="117"/>
    </location>
</feature>
<keyword evidence="1" id="KW-1133">Transmembrane helix</keyword>